<keyword evidence="10" id="KW-1185">Reference proteome</keyword>
<dbReference type="Gene3D" id="2.160.20.10">
    <property type="entry name" value="Single-stranded right-handed beta-helix, Pectin lyase-like"/>
    <property type="match status" value="1"/>
</dbReference>
<dbReference type="GO" id="GO:0004857">
    <property type="term" value="F:enzyme inhibitor activity"/>
    <property type="evidence" value="ECO:0007669"/>
    <property type="project" value="InterPro"/>
</dbReference>
<evidence type="ECO:0000256" key="2">
    <source>
        <dbReference type="ARBA" id="ARBA00006027"/>
    </source>
</evidence>
<comment type="caution">
    <text evidence="9">The sequence shown here is derived from an EMBL/GenBank/DDBJ whole genome shotgun (WGS) entry which is preliminary data.</text>
</comment>
<evidence type="ECO:0000313" key="10">
    <source>
        <dbReference type="Proteomes" id="UP001443914"/>
    </source>
</evidence>
<dbReference type="InterPro" id="IPR012334">
    <property type="entry name" value="Pectin_lyas_fold"/>
</dbReference>
<keyword evidence="7" id="KW-0964">Secreted</keyword>
<comment type="similarity">
    <text evidence="2">In the N-terminal section; belongs to the PMEI family.</text>
</comment>
<dbReference type="Proteomes" id="UP001443914">
    <property type="component" value="Unassembled WGS sequence"/>
</dbReference>
<evidence type="ECO:0000313" key="9">
    <source>
        <dbReference type="EMBL" id="KAK9673962.1"/>
    </source>
</evidence>
<sequence>MASQSYNKKILLFFLTIVTLISLSYLGLVTIKAYNSNPIEIISLCGKSHDLTSCLALINEAIFPNELETTSFSSDDGRKMLGKILSKHALDINKVIYGTKLSNVHTKSDQAISDCLELMDLSHERVFDSIKILAKNIKNNNKNKYYYEQNDDINIRTWLSAVLTNHVTCLDQLENESHLLGLKSKVEDLIQKGRALLSIHAKVCVKDLGGGENFGRKIRNGQLYPSWLRRSDRKLLGVSGSDVVADVVVAKDGSGNFTTVAEAVASAPDKGKNRYVIYVKEGVYVENIEVGKKKKNVMMVGDGMNLTIITGSENVFDGNTTFRSATLAAVGERFILQDICIQNTAGPEKHQAVALRVGADQSVINRCKLDAYQDTLYAHSLRQFYTNSLITGTVDFIFGNAAVVFQNCQLVARKPMTSQKNMVTAQGRTDPNQNTGTSIQYCDIVASADLEPVTAQFPTFLGRPWKNFSRTVVMQSNIGDLIDPAGWSKWDGDFALDTLYYAEYMNSGPGSDTSMRVNWTGYHILNDPSEAKPFTVGEFIQGQEWLDEAGVTFVEGL</sequence>
<dbReference type="GO" id="GO:0042545">
    <property type="term" value="P:cell wall modification"/>
    <property type="evidence" value="ECO:0007669"/>
    <property type="project" value="UniProtKB-UniRule"/>
</dbReference>
<comment type="similarity">
    <text evidence="3">In the C-terminal section; belongs to the pectinesterase family.</text>
</comment>
<organism evidence="9 10">
    <name type="scientific">Saponaria officinalis</name>
    <name type="common">Common soapwort</name>
    <name type="synonym">Lychnis saponaria</name>
    <dbReference type="NCBI Taxonomy" id="3572"/>
    <lineage>
        <taxon>Eukaryota</taxon>
        <taxon>Viridiplantae</taxon>
        <taxon>Streptophyta</taxon>
        <taxon>Embryophyta</taxon>
        <taxon>Tracheophyta</taxon>
        <taxon>Spermatophyta</taxon>
        <taxon>Magnoliopsida</taxon>
        <taxon>eudicotyledons</taxon>
        <taxon>Gunneridae</taxon>
        <taxon>Pentapetalae</taxon>
        <taxon>Caryophyllales</taxon>
        <taxon>Caryophyllaceae</taxon>
        <taxon>Caryophylleae</taxon>
        <taxon>Saponaria</taxon>
    </lineage>
</organism>
<dbReference type="PROSITE" id="PS00800">
    <property type="entry name" value="PECTINESTERASE_1"/>
    <property type="match status" value="1"/>
</dbReference>
<dbReference type="Pfam" id="PF01095">
    <property type="entry name" value="Pectinesterase"/>
    <property type="match status" value="1"/>
</dbReference>
<dbReference type="GO" id="GO:0045490">
    <property type="term" value="P:pectin catabolic process"/>
    <property type="evidence" value="ECO:0007669"/>
    <property type="project" value="UniProtKB-UniRule"/>
</dbReference>
<dbReference type="InterPro" id="IPR000070">
    <property type="entry name" value="Pectinesterase_cat"/>
</dbReference>
<dbReference type="PROSITE" id="PS00503">
    <property type="entry name" value="PECTINESTERASE_2"/>
    <property type="match status" value="1"/>
</dbReference>
<name>A0AAW1HD50_SAPOF</name>
<dbReference type="Pfam" id="PF04043">
    <property type="entry name" value="PMEI"/>
    <property type="match status" value="1"/>
</dbReference>
<keyword evidence="7" id="KW-0134">Cell wall</keyword>
<keyword evidence="4 7" id="KW-0378">Hydrolase</keyword>
<reference evidence="9" key="1">
    <citation type="submission" date="2024-03" db="EMBL/GenBank/DDBJ databases">
        <title>WGS assembly of Saponaria officinalis var. Norfolk2.</title>
        <authorList>
            <person name="Jenkins J."/>
            <person name="Shu S."/>
            <person name="Grimwood J."/>
            <person name="Barry K."/>
            <person name="Goodstein D."/>
            <person name="Schmutz J."/>
            <person name="Leebens-Mack J."/>
            <person name="Osbourn A."/>
        </authorList>
    </citation>
    <scope>NUCLEOTIDE SEQUENCE [LARGE SCALE GENOMIC DNA]</scope>
    <source>
        <strain evidence="9">JIC</strain>
    </source>
</reference>
<dbReference type="SUPFAM" id="SSF101148">
    <property type="entry name" value="Plant invertase/pectin methylesterase inhibitor"/>
    <property type="match status" value="1"/>
</dbReference>
<dbReference type="InterPro" id="IPR011050">
    <property type="entry name" value="Pectin_lyase_fold/virulence"/>
</dbReference>
<feature type="domain" description="Pectinesterase inhibitor" evidence="8">
    <location>
        <begin position="37"/>
        <end position="196"/>
    </location>
</feature>
<evidence type="ECO:0000259" key="8">
    <source>
        <dbReference type="SMART" id="SM00856"/>
    </source>
</evidence>
<dbReference type="SMART" id="SM00856">
    <property type="entry name" value="PMEI"/>
    <property type="match status" value="1"/>
</dbReference>
<dbReference type="PANTHER" id="PTHR31707">
    <property type="entry name" value="PECTINESTERASE"/>
    <property type="match status" value="1"/>
</dbReference>
<comment type="subcellular location">
    <subcellularLocation>
        <location evidence="7">Secreted</location>
        <location evidence="7">Cell wall</location>
    </subcellularLocation>
</comment>
<dbReference type="AlphaFoldDB" id="A0AAW1HD50"/>
<evidence type="ECO:0000256" key="4">
    <source>
        <dbReference type="ARBA" id="ARBA00022801"/>
    </source>
</evidence>
<feature type="active site" evidence="6">
    <location>
        <position position="395"/>
    </location>
</feature>
<comment type="function">
    <text evidence="7">Acts in the modification of cell walls via demethylesterification of cell wall pectin.</text>
</comment>
<dbReference type="InterPro" id="IPR035513">
    <property type="entry name" value="Invertase/methylesterase_inhib"/>
</dbReference>
<dbReference type="GO" id="GO:0030599">
    <property type="term" value="F:pectinesterase activity"/>
    <property type="evidence" value="ECO:0007669"/>
    <property type="project" value="UniProtKB-UniRule"/>
</dbReference>
<dbReference type="EMBL" id="JBDFQZ010000012">
    <property type="protein sequence ID" value="KAK9673962.1"/>
    <property type="molecule type" value="Genomic_DNA"/>
</dbReference>
<dbReference type="FunFam" id="2.160.20.10:FF:000001">
    <property type="entry name" value="Pectinesterase"/>
    <property type="match status" value="1"/>
</dbReference>
<proteinExistence type="inferred from homology"/>
<dbReference type="EC" id="3.1.1.11" evidence="7"/>
<evidence type="ECO:0000256" key="6">
    <source>
        <dbReference type="PROSITE-ProRule" id="PRU10040"/>
    </source>
</evidence>
<keyword evidence="7" id="KW-0961">Cell wall biogenesis/degradation</keyword>
<evidence type="ECO:0000256" key="1">
    <source>
        <dbReference type="ARBA" id="ARBA00005184"/>
    </source>
</evidence>
<keyword evidence="5 7" id="KW-0063">Aspartyl esterase</keyword>
<gene>
    <name evidence="9" type="ORF">RND81_12G201800</name>
</gene>
<dbReference type="SUPFAM" id="SSF51126">
    <property type="entry name" value="Pectin lyase-like"/>
    <property type="match status" value="1"/>
</dbReference>
<dbReference type="Gene3D" id="1.20.140.40">
    <property type="entry name" value="Invertase/pectin methylesterase inhibitor family protein"/>
    <property type="match status" value="1"/>
</dbReference>
<protein>
    <recommendedName>
        <fullName evidence="7">Pectinesterase</fullName>
        <ecNumber evidence="7">3.1.1.11</ecNumber>
    </recommendedName>
</protein>
<evidence type="ECO:0000256" key="7">
    <source>
        <dbReference type="RuleBase" id="RU000589"/>
    </source>
</evidence>
<accession>A0AAW1HD50</accession>
<evidence type="ECO:0000256" key="5">
    <source>
        <dbReference type="ARBA" id="ARBA00023085"/>
    </source>
</evidence>
<dbReference type="InterPro" id="IPR018040">
    <property type="entry name" value="Pectinesterase_Tyr_AS"/>
</dbReference>
<dbReference type="InterPro" id="IPR033131">
    <property type="entry name" value="Pectinesterase_Asp_AS"/>
</dbReference>
<dbReference type="InterPro" id="IPR006501">
    <property type="entry name" value="Pectinesterase_inhib_dom"/>
</dbReference>
<evidence type="ECO:0000256" key="3">
    <source>
        <dbReference type="ARBA" id="ARBA00007786"/>
    </source>
</evidence>
<comment type="catalytic activity">
    <reaction evidence="7">
        <text>[(1-&gt;4)-alpha-D-galacturonosyl methyl ester](n) + n H2O = [(1-&gt;4)-alpha-D-galacturonosyl](n) + n methanol + n H(+)</text>
        <dbReference type="Rhea" id="RHEA:22380"/>
        <dbReference type="Rhea" id="RHEA-COMP:14570"/>
        <dbReference type="Rhea" id="RHEA-COMP:14573"/>
        <dbReference type="ChEBI" id="CHEBI:15377"/>
        <dbReference type="ChEBI" id="CHEBI:15378"/>
        <dbReference type="ChEBI" id="CHEBI:17790"/>
        <dbReference type="ChEBI" id="CHEBI:140522"/>
        <dbReference type="ChEBI" id="CHEBI:140523"/>
        <dbReference type="EC" id="3.1.1.11"/>
    </reaction>
</comment>
<comment type="pathway">
    <text evidence="1 7">Glycan metabolism; pectin degradation; 2-dehydro-3-deoxy-D-gluconate from pectin: step 1/5.</text>
</comment>